<dbReference type="Proteomes" id="UP001228139">
    <property type="component" value="Chromosome"/>
</dbReference>
<feature type="transmembrane region" description="Helical" evidence="6">
    <location>
        <begin position="12"/>
        <end position="34"/>
    </location>
</feature>
<comment type="subcellular location">
    <subcellularLocation>
        <location evidence="6">Cell inner membrane</location>
        <topology evidence="6">Multi-pass membrane protein</topology>
    </subcellularLocation>
    <subcellularLocation>
        <location evidence="1">Cell membrane</location>
        <topology evidence="1">Multi-pass membrane protein</topology>
    </subcellularLocation>
</comment>
<evidence type="ECO:0000256" key="1">
    <source>
        <dbReference type="ARBA" id="ARBA00004651"/>
    </source>
</evidence>
<dbReference type="AlphaFoldDB" id="A0AA50DFL2"/>
<dbReference type="RefSeq" id="WP_306205819.1">
    <property type="nucleotide sequence ID" value="NZ_CP132353.1"/>
</dbReference>
<evidence type="ECO:0000313" key="9">
    <source>
        <dbReference type="Proteomes" id="UP001228139"/>
    </source>
</evidence>
<name>A0AA50DFL2_9GAMM</name>
<evidence type="ECO:0000256" key="6">
    <source>
        <dbReference type="RuleBase" id="RU369037"/>
    </source>
</evidence>
<feature type="transmembrane region" description="Helical" evidence="6">
    <location>
        <begin position="119"/>
        <end position="140"/>
    </location>
</feature>
<feature type="transmembrane region" description="Helical" evidence="6">
    <location>
        <begin position="94"/>
        <end position="112"/>
    </location>
</feature>
<evidence type="ECO:0000256" key="5">
    <source>
        <dbReference type="ARBA" id="ARBA00023136"/>
    </source>
</evidence>
<comment type="function">
    <text evidence="6">Involved in copper resistance.</text>
</comment>
<evidence type="ECO:0000259" key="7">
    <source>
        <dbReference type="Pfam" id="PF05425"/>
    </source>
</evidence>
<keyword evidence="9" id="KW-1185">Reference proteome</keyword>
<dbReference type="GO" id="GO:0005886">
    <property type="term" value="C:plasma membrane"/>
    <property type="evidence" value="ECO:0007669"/>
    <property type="project" value="UniProtKB-SubCell"/>
</dbReference>
<feature type="transmembrane region" description="Helical" evidence="6">
    <location>
        <begin position="270"/>
        <end position="289"/>
    </location>
</feature>
<dbReference type="Pfam" id="PF05425">
    <property type="entry name" value="CopD"/>
    <property type="match status" value="1"/>
</dbReference>
<keyword evidence="6" id="KW-0186">Copper</keyword>
<comment type="similarity">
    <text evidence="6">Belongs to the CopD family.</text>
</comment>
<keyword evidence="4 6" id="KW-1133">Transmembrane helix</keyword>
<gene>
    <name evidence="8" type="primary">copD</name>
    <name evidence="8" type="ORF">Q3V30_11715</name>
</gene>
<organism evidence="8 9">
    <name type="scientific">Erwinia pyri</name>
    <dbReference type="NCBI Taxonomy" id="3062598"/>
    <lineage>
        <taxon>Bacteria</taxon>
        <taxon>Pseudomonadati</taxon>
        <taxon>Pseudomonadota</taxon>
        <taxon>Gammaproteobacteria</taxon>
        <taxon>Enterobacterales</taxon>
        <taxon>Erwiniaceae</taxon>
        <taxon>Erwinia</taxon>
    </lineage>
</organism>
<dbReference type="PANTHER" id="PTHR34820">
    <property type="entry name" value="INNER MEMBRANE PROTEIN YEBZ"/>
    <property type="match status" value="1"/>
</dbReference>
<accession>A0AA50DFL2</accession>
<proteinExistence type="inferred from homology"/>
<evidence type="ECO:0000256" key="4">
    <source>
        <dbReference type="ARBA" id="ARBA00022989"/>
    </source>
</evidence>
<keyword evidence="3 6" id="KW-0812">Transmembrane</keyword>
<reference evidence="8 9" key="1">
    <citation type="submission" date="2023-07" db="EMBL/GenBank/DDBJ databases">
        <title>Pathogenic bacteria of pear tree diseases.</title>
        <authorList>
            <person name="Zhang Z."/>
            <person name="He L."/>
            <person name="Huang R."/>
        </authorList>
    </citation>
    <scope>NUCLEOTIDE SEQUENCE [LARGE SCALE GENOMIC DNA]</scope>
    <source>
        <strain evidence="8 9">DE2</strain>
    </source>
</reference>
<dbReference type="GO" id="GO:0046688">
    <property type="term" value="P:response to copper ion"/>
    <property type="evidence" value="ECO:0007669"/>
    <property type="project" value="UniProtKB-UniRule"/>
</dbReference>
<feature type="transmembrane region" description="Helical" evidence="6">
    <location>
        <begin position="229"/>
        <end position="249"/>
    </location>
</feature>
<feature type="domain" description="Copper resistance protein D" evidence="7">
    <location>
        <begin position="187"/>
        <end position="285"/>
    </location>
</feature>
<dbReference type="GO" id="GO:0006825">
    <property type="term" value="P:copper ion transport"/>
    <property type="evidence" value="ECO:0007669"/>
    <property type="project" value="InterPro"/>
</dbReference>
<keyword evidence="5 6" id="KW-0472">Membrane</keyword>
<dbReference type="EMBL" id="CP132353">
    <property type="protein sequence ID" value="WLS77157.1"/>
    <property type="molecule type" value="Genomic_DNA"/>
</dbReference>
<evidence type="ECO:0000256" key="2">
    <source>
        <dbReference type="ARBA" id="ARBA00022475"/>
    </source>
</evidence>
<dbReference type="InterPro" id="IPR008457">
    <property type="entry name" value="Cu-R_CopD_dom"/>
</dbReference>
<keyword evidence="2 6" id="KW-1003">Cell membrane</keyword>
<protein>
    <recommendedName>
        <fullName evidence="6">Copper resistance protein D</fullName>
    </recommendedName>
</protein>
<feature type="transmembrane region" description="Helical" evidence="6">
    <location>
        <begin position="46"/>
        <end position="65"/>
    </location>
</feature>
<sequence length="292" mass="32069">MSLSIFYILCRWLHFAALISLAGGSLYTALMAPARFRGYLSERFKLLLRVSAVLSLCTAILLLAAQTGLMGNGWQDITDVQVWQAVLQTRFGQVWQWQLLLALAGVLALLLKGRGRQQLLLLSSIGQLTGLAFVGHAAMLEGGAGVLQRTNQAVHLISAAFWVGGLLPVAMLMREARQQTTRSDAIRTLMRFSRYGHLAVALVVTSGVINALLLLGWPPASFQLYSQLLLVKALLVALMCAVALVNRYWLVPRFQRCGERAQRLFLRTTLAELLLSALVLLLVSLFATLEPA</sequence>
<evidence type="ECO:0000313" key="8">
    <source>
        <dbReference type="EMBL" id="WLS77157.1"/>
    </source>
</evidence>
<feature type="transmembrane region" description="Helical" evidence="6">
    <location>
        <begin position="195"/>
        <end position="217"/>
    </location>
</feature>
<feature type="transmembrane region" description="Helical" evidence="6">
    <location>
        <begin position="152"/>
        <end position="174"/>
    </location>
</feature>
<dbReference type="InterPro" id="IPR047689">
    <property type="entry name" value="CopD"/>
</dbReference>
<dbReference type="NCBIfam" id="NF033808">
    <property type="entry name" value="copper_CopD"/>
    <property type="match status" value="1"/>
</dbReference>
<dbReference type="InterPro" id="IPR032694">
    <property type="entry name" value="CopC/D"/>
</dbReference>
<dbReference type="PANTHER" id="PTHR34820:SF4">
    <property type="entry name" value="INNER MEMBRANE PROTEIN YEBZ"/>
    <property type="match status" value="1"/>
</dbReference>
<dbReference type="KEGG" id="epi:Q3V30_11715"/>
<keyword evidence="6" id="KW-0997">Cell inner membrane</keyword>
<evidence type="ECO:0000256" key="3">
    <source>
        <dbReference type="ARBA" id="ARBA00022692"/>
    </source>
</evidence>